<accession>A0A6I3K7B1</accession>
<proteinExistence type="predicted"/>
<evidence type="ECO:0000313" key="1">
    <source>
        <dbReference type="EMBL" id="MTD91105.1"/>
    </source>
</evidence>
<dbReference type="Proteomes" id="UP000432568">
    <property type="component" value="Unassembled WGS sequence"/>
</dbReference>
<evidence type="ECO:0000313" key="2">
    <source>
        <dbReference type="Proteomes" id="UP000432568"/>
    </source>
</evidence>
<protein>
    <submittedName>
        <fullName evidence="1">Uncharacterized protein</fullName>
    </submittedName>
</protein>
<comment type="caution">
    <text evidence="1">The sequence shown here is derived from an EMBL/GenBank/DDBJ whole genome shotgun (WGS) entry which is preliminary data.</text>
</comment>
<sequence>MALKLVKPGPIVREYDKAVGGVTSAGWQTVTFAGNVYQTLPPGVYTVTLTGVDCDGIRLYYRRGTNTSVNAFYLESAPVTSLQAPTLTATLRINTGDRFFMQVNGEKPETTIHYSATYLKPL</sequence>
<gene>
    <name evidence="1" type="ORF">FME68_04245</name>
</gene>
<dbReference type="EMBL" id="VIOG01000004">
    <property type="protein sequence ID" value="MTD91105.1"/>
    <property type="molecule type" value="Genomic_DNA"/>
</dbReference>
<organism evidence="1 2">
    <name type="scientific">Corynebacterium aurimucosum</name>
    <dbReference type="NCBI Taxonomy" id="169292"/>
    <lineage>
        <taxon>Bacteria</taxon>
        <taxon>Bacillati</taxon>
        <taxon>Actinomycetota</taxon>
        <taxon>Actinomycetes</taxon>
        <taxon>Mycobacteriales</taxon>
        <taxon>Corynebacteriaceae</taxon>
        <taxon>Corynebacterium</taxon>
    </lineage>
</organism>
<dbReference type="AlphaFoldDB" id="A0A6I3K7B1"/>
<reference evidence="1 2" key="1">
    <citation type="submission" date="2019-07" db="EMBL/GenBank/DDBJ databases">
        <title>Draft genome of C. aurimucosum strain 332.</title>
        <authorList>
            <person name="Pacheco L.G.C."/>
            <person name="Aguiar E.R.G.R."/>
            <person name="Barberis C.M."/>
            <person name="Almuzara M.N."/>
            <person name="Traglia G.M."/>
            <person name="Santos C.S."/>
            <person name="Vay C.A."/>
            <person name="Rocha D.J.P.G."/>
        </authorList>
    </citation>
    <scope>NUCLEOTIDE SEQUENCE [LARGE SCALE GENOMIC DNA]</scope>
    <source>
        <strain evidence="1 2">332</strain>
    </source>
</reference>
<name>A0A6I3K7B1_9CORY</name>